<comment type="caution">
    <text evidence="1">The sequence shown here is derived from an EMBL/GenBank/DDBJ whole genome shotgun (WGS) entry which is preliminary data.</text>
</comment>
<keyword evidence="2" id="KW-1185">Reference proteome</keyword>
<proteinExistence type="predicted"/>
<gene>
    <name evidence="1" type="ORF">CI088_00420</name>
</gene>
<accession>A0A2W3ZNR9</accession>
<sequence length="63" mass="7570">MYLNFIFFVLGYFGLMSGRIESKNFIINIRKMFWFEVVCIVDIEERKKPGLKKARKASQFSKR</sequence>
<evidence type="ECO:0000313" key="1">
    <source>
        <dbReference type="EMBL" id="PZL78267.1"/>
    </source>
</evidence>
<evidence type="ECO:0000313" key="2">
    <source>
        <dbReference type="Proteomes" id="UP000249828"/>
    </source>
</evidence>
<dbReference type="InterPro" id="IPR014721">
    <property type="entry name" value="Ribsml_uS5_D2-typ_fold_subgr"/>
</dbReference>
<name>A0A2W3ZNR9_9ENTE</name>
<evidence type="ECO:0008006" key="3">
    <source>
        <dbReference type="Google" id="ProtNLM"/>
    </source>
</evidence>
<dbReference type="EMBL" id="PIEU01000001">
    <property type="protein sequence ID" value="PZL78267.1"/>
    <property type="molecule type" value="Genomic_DNA"/>
</dbReference>
<dbReference type="AlphaFoldDB" id="A0A2W3ZNR9"/>
<protein>
    <recommendedName>
        <fullName evidence="3">30S ribosomal protein S9</fullName>
    </recommendedName>
</protein>
<organism evidence="1 2">
    <name type="scientific">Enterococcus plantarum</name>
    <dbReference type="NCBI Taxonomy" id="1077675"/>
    <lineage>
        <taxon>Bacteria</taxon>
        <taxon>Bacillati</taxon>
        <taxon>Bacillota</taxon>
        <taxon>Bacilli</taxon>
        <taxon>Lactobacillales</taxon>
        <taxon>Enterococcaceae</taxon>
        <taxon>Enterococcus</taxon>
    </lineage>
</organism>
<reference evidence="1 2" key="1">
    <citation type="submission" date="2017-11" db="EMBL/GenBank/DDBJ databases">
        <title>Draft genome sequence of Enterococcus plantarum TRW2 strain isolated from lettuce.</title>
        <authorList>
            <person name="Kim E.B."/>
            <person name="Marco M.L."/>
            <person name="Williams T.R."/>
            <person name="You I.H."/>
        </authorList>
    </citation>
    <scope>NUCLEOTIDE SEQUENCE [LARGE SCALE GENOMIC DNA]</scope>
    <source>
        <strain evidence="1 2">TRW2</strain>
    </source>
</reference>
<dbReference type="Proteomes" id="UP000249828">
    <property type="component" value="Unassembled WGS sequence"/>
</dbReference>
<dbReference type="Gene3D" id="3.30.230.10">
    <property type="match status" value="1"/>
</dbReference>